<evidence type="ECO:0000259" key="3">
    <source>
        <dbReference type="PROSITE" id="PS51186"/>
    </source>
</evidence>
<dbReference type="PANTHER" id="PTHR43877">
    <property type="entry name" value="AMINOALKYLPHOSPHONATE N-ACETYLTRANSFERASE-RELATED-RELATED"/>
    <property type="match status" value="1"/>
</dbReference>
<dbReference type="Proteomes" id="UP001500213">
    <property type="component" value="Unassembled WGS sequence"/>
</dbReference>
<keyword evidence="1" id="KW-0808">Transferase</keyword>
<evidence type="ECO:0000256" key="1">
    <source>
        <dbReference type="ARBA" id="ARBA00022679"/>
    </source>
</evidence>
<dbReference type="InterPro" id="IPR016181">
    <property type="entry name" value="Acyl_CoA_acyltransferase"/>
</dbReference>
<evidence type="ECO:0000313" key="5">
    <source>
        <dbReference type="Proteomes" id="UP001500213"/>
    </source>
</evidence>
<organism evidence="4 5">
    <name type="scientific">Gryllotalpicola kribbensis</name>
    <dbReference type="NCBI Taxonomy" id="993084"/>
    <lineage>
        <taxon>Bacteria</taxon>
        <taxon>Bacillati</taxon>
        <taxon>Actinomycetota</taxon>
        <taxon>Actinomycetes</taxon>
        <taxon>Micrococcales</taxon>
        <taxon>Microbacteriaceae</taxon>
        <taxon>Gryllotalpicola</taxon>
    </lineage>
</organism>
<name>A0ABP8AVH6_9MICO</name>
<gene>
    <name evidence="4" type="ORF">GCM10022288_22170</name>
</gene>
<accession>A0ABP8AVH6</accession>
<dbReference type="InterPro" id="IPR050832">
    <property type="entry name" value="Bact_Acetyltransf"/>
</dbReference>
<evidence type="ECO:0000256" key="2">
    <source>
        <dbReference type="ARBA" id="ARBA00023315"/>
    </source>
</evidence>
<dbReference type="RefSeq" id="WP_344776833.1">
    <property type="nucleotide sequence ID" value="NZ_BAABBX010000015.1"/>
</dbReference>
<keyword evidence="5" id="KW-1185">Reference proteome</keyword>
<dbReference type="PROSITE" id="PS51186">
    <property type="entry name" value="GNAT"/>
    <property type="match status" value="1"/>
</dbReference>
<feature type="domain" description="N-acetyltransferase" evidence="3">
    <location>
        <begin position="3"/>
        <end position="177"/>
    </location>
</feature>
<dbReference type="Gene3D" id="3.40.630.30">
    <property type="match status" value="1"/>
</dbReference>
<dbReference type="SUPFAM" id="SSF55729">
    <property type="entry name" value="Acyl-CoA N-acyltransferases (Nat)"/>
    <property type="match status" value="1"/>
</dbReference>
<comment type="caution">
    <text evidence="4">The sequence shown here is derived from an EMBL/GenBank/DDBJ whole genome shotgun (WGS) entry which is preliminary data.</text>
</comment>
<dbReference type="PANTHER" id="PTHR43877:SF2">
    <property type="entry name" value="AMINOALKYLPHOSPHONATE N-ACETYLTRANSFERASE-RELATED"/>
    <property type="match status" value="1"/>
</dbReference>
<reference evidence="5" key="1">
    <citation type="journal article" date="2019" name="Int. J. Syst. Evol. Microbiol.">
        <title>The Global Catalogue of Microorganisms (GCM) 10K type strain sequencing project: providing services to taxonomists for standard genome sequencing and annotation.</title>
        <authorList>
            <consortium name="The Broad Institute Genomics Platform"/>
            <consortium name="The Broad Institute Genome Sequencing Center for Infectious Disease"/>
            <person name="Wu L."/>
            <person name="Ma J."/>
        </authorList>
    </citation>
    <scope>NUCLEOTIDE SEQUENCE [LARGE SCALE GENOMIC DNA]</scope>
    <source>
        <strain evidence="5">JCM 17593</strain>
    </source>
</reference>
<sequence length="182" mass="19420">MPVEISQATAADAERVAELAARTFPLACPPSSPEAEINAFIAQHLSAARFAEYAADADRLVLLADDGTGLAGYAMLVFGEPYDPQVAAQLTAWPTAELSKIYVAPEHHGSGVAAVLMAAAVDAAANRGAAGLWLGTNQENVRAQRFYAKSGFVGVGVKRFRLGERWEDDFVFERVLAQVAQR</sequence>
<dbReference type="Pfam" id="PF00583">
    <property type="entry name" value="Acetyltransf_1"/>
    <property type="match status" value="1"/>
</dbReference>
<protein>
    <submittedName>
        <fullName evidence="4">GNAT family N-acetyltransferase</fullName>
    </submittedName>
</protein>
<keyword evidence="2" id="KW-0012">Acyltransferase</keyword>
<dbReference type="InterPro" id="IPR000182">
    <property type="entry name" value="GNAT_dom"/>
</dbReference>
<dbReference type="EMBL" id="BAABBX010000015">
    <property type="protein sequence ID" value="GAA4191422.1"/>
    <property type="molecule type" value="Genomic_DNA"/>
</dbReference>
<proteinExistence type="predicted"/>
<evidence type="ECO:0000313" key="4">
    <source>
        <dbReference type="EMBL" id="GAA4191422.1"/>
    </source>
</evidence>